<dbReference type="Proteomes" id="UP000663828">
    <property type="component" value="Unassembled WGS sequence"/>
</dbReference>
<accession>A0A816H2Y0</accession>
<name>A0A816H2Y0_ADIRI</name>
<sequence length="24" mass="2926">MVVNIMWIIWGYFLRKALNGPKQF</sequence>
<dbReference type="EMBL" id="CAJNOR010015245">
    <property type="protein sequence ID" value="CAF1681682.1"/>
    <property type="molecule type" value="Genomic_DNA"/>
</dbReference>
<evidence type="ECO:0000313" key="1">
    <source>
        <dbReference type="EMBL" id="CAF1681682.1"/>
    </source>
</evidence>
<gene>
    <name evidence="1" type="ORF">XAT740_LOCUS60701</name>
</gene>
<protein>
    <submittedName>
        <fullName evidence="1">Uncharacterized protein</fullName>
    </submittedName>
</protein>
<reference evidence="1" key="1">
    <citation type="submission" date="2021-02" db="EMBL/GenBank/DDBJ databases">
        <authorList>
            <person name="Nowell W R."/>
        </authorList>
    </citation>
    <scope>NUCLEOTIDE SEQUENCE</scope>
</reference>
<dbReference type="AlphaFoldDB" id="A0A816H2Y0"/>
<comment type="caution">
    <text evidence="1">The sequence shown here is derived from an EMBL/GenBank/DDBJ whole genome shotgun (WGS) entry which is preliminary data.</text>
</comment>
<feature type="non-terminal residue" evidence="1">
    <location>
        <position position="24"/>
    </location>
</feature>
<keyword evidence="2" id="KW-1185">Reference proteome</keyword>
<organism evidence="1 2">
    <name type="scientific">Adineta ricciae</name>
    <name type="common">Rotifer</name>
    <dbReference type="NCBI Taxonomy" id="249248"/>
    <lineage>
        <taxon>Eukaryota</taxon>
        <taxon>Metazoa</taxon>
        <taxon>Spiralia</taxon>
        <taxon>Gnathifera</taxon>
        <taxon>Rotifera</taxon>
        <taxon>Eurotatoria</taxon>
        <taxon>Bdelloidea</taxon>
        <taxon>Adinetida</taxon>
        <taxon>Adinetidae</taxon>
        <taxon>Adineta</taxon>
    </lineage>
</organism>
<evidence type="ECO:0000313" key="2">
    <source>
        <dbReference type="Proteomes" id="UP000663828"/>
    </source>
</evidence>
<proteinExistence type="predicted"/>